<dbReference type="Gene3D" id="3.90.1180.10">
    <property type="entry name" value="Ribosomal protein L13"/>
    <property type="match status" value="1"/>
</dbReference>
<reference evidence="5 6" key="1">
    <citation type="journal article" date="2016" name="Nat. Commun.">
        <title>Thousands of microbial genomes shed light on interconnected biogeochemical processes in an aquifer system.</title>
        <authorList>
            <person name="Anantharaman K."/>
            <person name="Brown C.T."/>
            <person name="Hug L.A."/>
            <person name="Sharon I."/>
            <person name="Castelle C.J."/>
            <person name="Probst A.J."/>
            <person name="Thomas B.C."/>
            <person name="Singh A."/>
            <person name="Wilkins M.J."/>
            <person name="Karaoz U."/>
            <person name="Brodie E.L."/>
            <person name="Williams K.H."/>
            <person name="Hubbard S.S."/>
            <person name="Banfield J.F."/>
        </authorList>
    </citation>
    <scope>NUCLEOTIDE SEQUENCE [LARGE SCALE GENOMIC DNA]</scope>
</reference>
<protein>
    <recommendedName>
        <fullName evidence="4">Large ribosomal subunit protein uL13</fullName>
    </recommendedName>
</protein>
<keyword evidence="2 4" id="KW-0689">Ribosomal protein</keyword>
<dbReference type="SUPFAM" id="SSF52161">
    <property type="entry name" value="Ribosomal protein L13"/>
    <property type="match status" value="1"/>
</dbReference>
<evidence type="ECO:0000256" key="4">
    <source>
        <dbReference type="HAMAP-Rule" id="MF_01366"/>
    </source>
</evidence>
<organism evidence="5 6">
    <name type="scientific">Candidatus Roizmanbacteria bacterium RIFCSPHIGHO2_01_FULL_39_12c</name>
    <dbReference type="NCBI Taxonomy" id="1802031"/>
    <lineage>
        <taxon>Bacteria</taxon>
        <taxon>Candidatus Roizmaniibacteriota</taxon>
    </lineage>
</organism>
<comment type="caution">
    <text evidence="5">The sequence shown here is derived from an EMBL/GenBank/DDBJ whole genome shotgun (WGS) entry which is preliminary data.</text>
</comment>
<comment type="function">
    <text evidence="4">This protein is one of the early assembly proteins of the 50S ribosomal subunit, although it is not seen to bind rRNA by itself. It is important during the early stages of 50S assembly.</text>
</comment>
<dbReference type="PIRSF" id="PIRSF002181">
    <property type="entry name" value="Ribosomal_L13"/>
    <property type="match status" value="1"/>
</dbReference>
<dbReference type="InterPro" id="IPR036899">
    <property type="entry name" value="Ribosomal_uL13_sf"/>
</dbReference>
<dbReference type="GO" id="GO:0003729">
    <property type="term" value="F:mRNA binding"/>
    <property type="evidence" value="ECO:0007669"/>
    <property type="project" value="TreeGrafter"/>
</dbReference>
<dbReference type="GO" id="GO:0003735">
    <property type="term" value="F:structural constituent of ribosome"/>
    <property type="evidence" value="ECO:0007669"/>
    <property type="project" value="InterPro"/>
</dbReference>
<evidence type="ECO:0000313" key="6">
    <source>
        <dbReference type="Proteomes" id="UP000177208"/>
    </source>
</evidence>
<dbReference type="GO" id="GO:0017148">
    <property type="term" value="P:negative regulation of translation"/>
    <property type="evidence" value="ECO:0007669"/>
    <property type="project" value="TreeGrafter"/>
</dbReference>
<sequence length="145" mass="16537">MVQLTKSTKPIKLNEIKRDWHLVDVKGKILGRAISMTVKYLLGKHKSNYSPNLDSGDFVIVINAKQVVVSGKKATSKVYTRYSGYPGGLKRIRYKELIDKNPREVIKKAVSGMLPKNKLRDQRLARLNIYPDEKHPFGEKLKSKS</sequence>
<comment type="similarity">
    <text evidence="1 4">Belongs to the universal ribosomal protein uL13 family.</text>
</comment>
<name>A0A1F7GE75_9BACT</name>
<dbReference type="NCBIfam" id="TIGR01066">
    <property type="entry name" value="rplM_bact"/>
    <property type="match status" value="1"/>
</dbReference>
<dbReference type="InterPro" id="IPR005823">
    <property type="entry name" value="Ribosomal_uL13_bac-type"/>
</dbReference>
<dbReference type="InterPro" id="IPR005822">
    <property type="entry name" value="Ribosomal_uL13"/>
</dbReference>
<evidence type="ECO:0000256" key="3">
    <source>
        <dbReference type="ARBA" id="ARBA00023274"/>
    </source>
</evidence>
<dbReference type="Proteomes" id="UP000177208">
    <property type="component" value="Unassembled WGS sequence"/>
</dbReference>
<dbReference type="GO" id="GO:0005840">
    <property type="term" value="C:ribosome"/>
    <property type="evidence" value="ECO:0007669"/>
    <property type="project" value="UniProtKB-KW"/>
</dbReference>
<dbReference type="HAMAP" id="MF_01366">
    <property type="entry name" value="Ribosomal_uL13"/>
    <property type="match status" value="1"/>
</dbReference>
<evidence type="ECO:0000256" key="2">
    <source>
        <dbReference type="ARBA" id="ARBA00022980"/>
    </source>
</evidence>
<gene>
    <name evidence="4" type="primary">rplM</name>
    <name evidence="5" type="ORF">A2774_02120</name>
</gene>
<comment type="subunit">
    <text evidence="4">Part of the 50S ribosomal subunit.</text>
</comment>
<accession>A0A1F7GE75</accession>
<proteinExistence type="inferred from homology"/>
<evidence type="ECO:0000256" key="1">
    <source>
        <dbReference type="ARBA" id="ARBA00006227"/>
    </source>
</evidence>
<dbReference type="PANTHER" id="PTHR11545">
    <property type="entry name" value="RIBOSOMAL PROTEIN L13"/>
    <property type="match status" value="1"/>
</dbReference>
<dbReference type="EMBL" id="MFZG01000010">
    <property type="protein sequence ID" value="OGK17174.1"/>
    <property type="molecule type" value="Genomic_DNA"/>
</dbReference>
<dbReference type="Pfam" id="PF00572">
    <property type="entry name" value="Ribosomal_L13"/>
    <property type="match status" value="1"/>
</dbReference>
<dbReference type="CDD" id="cd00392">
    <property type="entry name" value="Ribosomal_L13"/>
    <property type="match status" value="1"/>
</dbReference>
<evidence type="ECO:0000313" key="5">
    <source>
        <dbReference type="EMBL" id="OGK17174.1"/>
    </source>
</evidence>
<dbReference type="PANTHER" id="PTHR11545:SF2">
    <property type="entry name" value="LARGE RIBOSOMAL SUBUNIT PROTEIN UL13M"/>
    <property type="match status" value="1"/>
</dbReference>
<dbReference type="GO" id="GO:0006412">
    <property type="term" value="P:translation"/>
    <property type="evidence" value="ECO:0007669"/>
    <property type="project" value="UniProtKB-UniRule"/>
</dbReference>
<dbReference type="GO" id="GO:1990904">
    <property type="term" value="C:ribonucleoprotein complex"/>
    <property type="evidence" value="ECO:0007669"/>
    <property type="project" value="UniProtKB-KW"/>
</dbReference>
<keyword evidence="3 4" id="KW-0687">Ribonucleoprotein</keyword>
<dbReference type="AlphaFoldDB" id="A0A1F7GE75"/>